<keyword evidence="3 6" id="KW-0378">Hydrolase</keyword>
<dbReference type="PANTHER" id="PTHR10183">
    <property type="entry name" value="CALPAIN"/>
    <property type="match status" value="1"/>
</dbReference>
<gene>
    <name evidence="9" type="ORF">CYCCA115_LOCUS16901</name>
</gene>
<keyword evidence="4 6" id="KW-0788">Thiol protease</keyword>
<dbReference type="Proteomes" id="UP001295423">
    <property type="component" value="Unassembled WGS sequence"/>
</dbReference>
<dbReference type="GO" id="GO:0006508">
    <property type="term" value="P:proteolysis"/>
    <property type="evidence" value="ECO:0007669"/>
    <property type="project" value="UniProtKB-KW"/>
</dbReference>
<dbReference type="AlphaFoldDB" id="A0AAD2FYX8"/>
<dbReference type="SMART" id="SM00230">
    <property type="entry name" value="CysPc"/>
    <property type="match status" value="1"/>
</dbReference>
<dbReference type="Pfam" id="PF00648">
    <property type="entry name" value="Peptidase_C2"/>
    <property type="match status" value="1"/>
</dbReference>
<dbReference type="InterPro" id="IPR001300">
    <property type="entry name" value="Peptidase_C2_calpain_cat"/>
</dbReference>
<accession>A0AAD2FYX8</accession>
<organism evidence="9 10">
    <name type="scientific">Cylindrotheca closterium</name>
    <dbReference type="NCBI Taxonomy" id="2856"/>
    <lineage>
        <taxon>Eukaryota</taxon>
        <taxon>Sar</taxon>
        <taxon>Stramenopiles</taxon>
        <taxon>Ochrophyta</taxon>
        <taxon>Bacillariophyta</taxon>
        <taxon>Bacillariophyceae</taxon>
        <taxon>Bacillariophycidae</taxon>
        <taxon>Bacillariales</taxon>
        <taxon>Bacillariaceae</taxon>
        <taxon>Cylindrotheca</taxon>
    </lineage>
</organism>
<keyword evidence="7" id="KW-0812">Transmembrane</keyword>
<dbReference type="PRINTS" id="PR00704">
    <property type="entry name" value="CALPAIN"/>
</dbReference>
<dbReference type="PROSITE" id="PS00139">
    <property type="entry name" value="THIOL_PROTEASE_CYS"/>
    <property type="match status" value="1"/>
</dbReference>
<keyword evidence="7" id="KW-0472">Membrane</keyword>
<comment type="similarity">
    <text evidence="1">Belongs to the peptidase C2 family.</text>
</comment>
<dbReference type="InterPro" id="IPR022684">
    <property type="entry name" value="Calpain_cysteine_protease"/>
</dbReference>
<evidence type="ECO:0000256" key="2">
    <source>
        <dbReference type="ARBA" id="ARBA00022670"/>
    </source>
</evidence>
<evidence type="ECO:0000256" key="7">
    <source>
        <dbReference type="SAM" id="Phobius"/>
    </source>
</evidence>
<dbReference type="GO" id="GO:0004198">
    <property type="term" value="F:calcium-dependent cysteine-type endopeptidase activity"/>
    <property type="evidence" value="ECO:0007669"/>
    <property type="project" value="InterPro"/>
</dbReference>
<reference evidence="9" key="1">
    <citation type="submission" date="2023-08" db="EMBL/GenBank/DDBJ databases">
        <authorList>
            <person name="Audoor S."/>
            <person name="Bilcke G."/>
        </authorList>
    </citation>
    <scope>NUCLEOTIDE SEQUENCE</scope>
</reference>
<evidence type="ECO:0000256" key="4">
    <source>
        <dbReference type="ARBA" id="ARBA00022807"/>
    </source>
</evidence>
<proteinExistence type="inferred from homology"/>
<feature type="active site" evidence="5 6">
    <location>
        <position position="128"/>
    </location>
</feature>
<dbReference type="SUPFAM" id="SSF54001">
    <property type="entry name" value="Cysteine proteinases"/>
    <property type="match status" value="1"/>
</dbReference>
<dbReference type="InterPro" id="IPR038765">
    <property type="entry name" value="Papain-like_cys_pep_sf"/>
</dbReference>
<keyword evidence="7" id="KW-1133">Transmembrane helix</keyword>
<feature type="domain" description="Calpain catalytic" evidence="8">
    <location>
        <begin position="65"/>
        <end position="414"/>
    </location>
</feature>
<dbReference type="InterPro" id="IPR000169">
    <property type="entry name" value="Pept_cys_AS"/>
</dbReference>
<evidence type="ECO:0000256" key="5">
    <source>
        <dbReference type="PIRSR" id="PIRSR622684-1"/>
    </source>
</evidence>
<dbReference type="Gene3D" id="3.90.70.10">
    <property type="entry name" value="Cysteine proteinases"/>
    <property type="match status" value="1"/>
</dbReference>
<evidence type="ECO:0000256" key="1">
    <source>
        <dbReference type="ARBA" id="ARBA00007623"/>
    </source>
</evidence>
<dbReference type="GO" id="GO:0005737">
    <property type="term" value="C:cytoplasm"/>
    <property type="evidence" value="ECO:0007669"/>
    <property type="project" value="TreeGrafter"/>
</dbReference>
<evidence type="ECO:0000259" key="8">
    <source>
        <dbReference type="PROSITE" id="PS50203"/>
    </source>
</evidence>
<evidence type="ECO:0000313" key="10">
    <source>
        <dbReference type="Proteomes" id="UP001295423"/>
    </source>
</evidence>
<protein>
    <recommendedName>
        <fullName evidence="8">Calpain catalytic domain-containing protein</fullName>
    </recommendedName>
</protein>
<feature type="active site" evidence="5 6">
    <location>
        <position position="323"/>
    </location>
</feature>
<keyword evidence="10" id="KW-1185">Reference proteome</keyword>
<evidence type="ECO:0000313" key="9">
    <source>
        <dbReference type="EMBL" id="CAJ1957839.1"/>
    </source>
</evidence>
<sequence length="474" mass="54273">MPTVKQLYHGRAGLFWNALCCPIFGTFGLVWRSIHTFVFPCGSILMQRLMVGFCWRYLCCCFGWPYEDDSFYGADALGSFPSQSGKSMQKNTDWVRAQDLYQFKGKRPQLFEGEIEPSDLCQGAVGDCWLVAAFACASEFPDMIRHMFLTKEYNPRGKYEIRIYDPQLKKWVTVTVDDRIPCEKGSNRPRFMKPNGNELWAILLEKAYAKHSGSYAAIEGGFVLWGWLSMTGDNVFQLSINKKTGKSWTREDMVARQNAKDKRDCGFKTTKEQYSNDEVWTLLKKYDKQKALISASIGKVEYRENDGPAGEQMLEKEGLVAGHAYSVISAMELSETLPGGLPKPNGESFKLLKIRNPWGSFEWKGKWSDKSNMWTRYPSIAKQCNFVNDDDGAFWMDFKDFKKIYTRLNICDRDTAKDASLDVREDSGCCGIFVGFCCGCSKFWCLCQGFRNMYFSHESTDTTLDTNEKCCWIC</sequence>
<dbReference type="EMBL" id="CAKOGP040001958">
    <property type="protein sequence ID" value="CAJ1957839.1"/>
    <property type="molecule type" value="Genomic_DNA"/>
</dbReference>
<dbReference type="PROSITE" id="PS50203">
    <property type="entry name" value="CALPAIN_CAT"/>
    <property type="match status" value="1"/>
</dbReference>
<keyword evidence="2 6" id="KW-0645">Protease</keyword>
<dbReference type="PANTHER" id="PTHR10183:SF379">
    <property type="entry name" value="CALPAIN-5"/>
    <property type="match status" value="1"/>
</dbReference>
<evidence type="ECO:0000256" key="3">
    <source>
        <dbReference type="ARBA" id="ARBA00022801"/>
    </source>
</evidence>
<evidence type="ECO:0000256" key="6">
    <source>
        <dbReference type="PROSITE-ProRule" id="PRU00239"/>
    </source>
</evidence>
<comment type="caution">
    <text evidence="9">The sequence shown here is derived from an EMBL/GenBank/DDBJ whole genome shotgun (WGS) entry which is preliminary data.</text>
</comment>
<dbReference type="CDD" id="cd00044">
    <property type="entry name" value="CysPc"/>
    <property type="match status" value="1"/>
</dbReference>
<feature type="transmembrane region" description="Helical" evidence="7">
    <location>
        <begin position="12"/>
        <end position="31"/>
    </location>
</feature>
<feature type="active site" evidence="5 6">
    <location>
        <position position="356"/>
    </location>
</feature>
<name>A0AAD2FYX8_9STRA</name>